<dbReference type="EMBL" id="MT142225">
    <property type="protein sequence ID" value="QJA76448.1"/>
    <property type="molecule type" value="Genomic_DNA"/>
</dbReference>
<proteinExistence type="predicted"/>
<organism evidence="1">
    <name type="scientific">viral metagenome</name>
    <dbReference type="NCBI Taxonomy" id="1070528"/>
    <lineage>
        <taxon>unclassified sequences</taxon>
        <taxon>metagenomes</taxon>
        <taxon>organismal metagenomes</taxon>
    </lineage>
</organism>
<accession>A0A6M3K417</accession>
<dbReference type="AlphaFoldDB" id="A0A6M3K417"/>
<name>A0A6M3K417_9ZZZZ</name>
<evidence type="ECO:0000313" key="1">
    <source>
        <dbReference type="EMBL" id="QJA76448.1"/>
    </source>
</evidence>
<reference evidence="1" key="1">
    <citation type="submission" date="2020-03" db="EMBL/GenBank/DDBJ databases">
        <title>The deep terrestrial virosphere.</title>
        <authorList>
            <person name="Holmfeldt K."/>
            <person name="Nilsson E."/>
            <person name="Simone D."/>
            <person name="Lopez-Fernandez M."/>
            <person name="Wu X."/>
            <person name="de Brujin I."/>
            <person name="Lundin D."/>
            <person name="Andersson A."/>
            <person name="Bertilsson S."/>
            <person name="Dopson M."/>
        </authorList>
    </citation>
    <scope>NUCLEOTIDE SEQUENCE</scope>
    <source>
        <strain evidence="1">MM415A01507</strain>
    </source>
</reference>
<sequence length="108" mass="12090">MLTDNVPGIVGTLQHRYFPDIASGYRGKVRAGPCTVHCHKSDLLGARDCNSPRRYSVGLLRRTQLIVNIVGSAPDFIQFVAMRTPNLVNDFPVYRPNFSHWTPPDVPL</sequence>
<protein>
    <submittedName>
        <fullName evidence="1">Uncharacterized protein</fullName>
    </submittedName>
</protein>
<gene>
    <name evidence="1" type="ORF">MM415A01507_0011</name>
</gene>